<dbReference type="KEGG" id="fli:Fleli_2708"/>
<dbReference type="InterPro" id="IPR019853">
    <property type="entry name" value="GldB-like"/>
</dbReference>
<dbReference type="RefSeq" id="WP_014798501.1">
    <property type="nucleotide sequence ID" value="NC_018018.1"/>
</dbReference>
<sequence precursor="true">MQKIKLTVFVFFNLIISFLFSSCSTQKETLPDISNLKVNVEMERVDRKIFDNQSKEEILTYLKENPDLLLKGFRVNDIRILEELVKRANDPYIDTVQNQVDELYDFDELRQQLNDVFSYTKFYYPDFYVPKVYTIVAGYEMDVVPSDSMFLVGLDYFLGDQSYYRPPIETIPNYLWERYHPEAIQTHIAREISGRYNLSNPSDNSMINEMIWWGKTYYFIEKVVPKAADSLVIGYSNQEIQDCETYQTDVWGHFVKQELFYATAQVEKRKYLEARPHTFEIGQECPGRIAQWLGWQIVRAYMKQNPDVTLPELMKMTNHKEIFEQSKYRPKKQE</sequence>
<evidence type="ECO:0008006" key="3">
    <source>
        <dbReference type="Google" id="ProtNLM"/>
    </source>
</evidence>
<evidence type="ECO:0000313" key="2">
    <source>
        <dbReference type="Proteomes" id="UP000006054"/>
    </source>
</evidence>
<dbReference type="PATRIC" id="fig|880071.3.peg.2695"/>
<accession>I4AM79</accession>
<name>I4AM79_BERLS</name>
<dbReference type="Proteomes" id="UP000006054">
    <property type="component" value="Chromosome"/>
</dbReference>
<dbReference type="STRING" id="880071.Fleli_2708"/>
<organism evidence="1 2">
    <name type="scientific">Bernardetia litoralis (strain ATCC 23117 / DSM 6794 / NBRC 15988 / NCIMB 1366 / Fx l1 / Sio-4)</name>
    <name type="common">Flexibacter litoralis</name>
    <dbReference type="NCBI Taxonomy" id="880071"/>
    <lineage>
        <taxon>Bacteria</taxon>
        <taxon>Pseudomonadati</taxon>
        <taxon>Bacteroidota</taxon>
        <taxon>Cytophagia</taxon>
        <taxon>Cytophagales</taxon>
        <taxon>Bernardetiaceae</taxon>
        <taxon>Bernardetia</taxon>
    </lineage>
</organism>
<protein>
    <recommendedName>
        <fullName evidence="3">Gliding motility-associated lipoprotein GldB</fullName>
    </recommendedName>
</protein>
<evidence type="ECO:0000313" key="1">
    <source>
        <dbReference type="EMBL" id="AFM05064.1"/>
    </source>
</evidence>
<keyword evidence="2" id="KW-1185">Reference proteome</keyword>
<dbReference type="HOGENOM" id="CLU_070771_0_0_10"/>
<proteinExistence type="predicted"/>
<dbReference type="EMBL" id="CP003345">
    <property type="protein sequence ID" value="AFM05064.1"/>
    <property type="molecule type" value="Genomic_DNA"/>
</dbReference>
<dbReference type="eggNOG" id="COG5504">
    <property type="taxonomic scope" value="Bacteria"/>
</dbReference>
<dbReference type="AlphaFoldDB" id="I4AM79"/>
<dbReference type="OrthoDB" id="976022at2"/>
<reference evidence="2" key="1">
    <citation type="submission" date="2012-06" db="EMBL/GenBank/DDBJ databases">
        <title>The complete genome of Flexibacter litoralis DSM 6794.</title>
        <authorList>
            <person name="Lucas S."/>
            <person name="Copeland A."/>
            <person name="Lapidus A."/>
            <person name="Glavina del Rio T."/>
            <person name="Dalin E."/>
            <person name="Tice H."/>
            <person name="Bruce D."/>
            <person name="Goodwin L."/>
            <person name="Pitluck S."/>
            <person name="Peters L."/>
            <person name="Ovchinnikova G."/>
            <person name="Lu M."/>
            <person name="Kyrpides N."/>
            <person name="Mavromatis K."/>
            <person name="Ivanova N."/>
            <person name="Brettin T."/>
            <person name="Detter J.C."/>
            <person name="Han C."/>
            <person name="Larimer F."/>
            <person name="Land M."/>
            <person name="Hauser L."/>
            <person name="Markowitz V."/>
            <person name="Cheng J.-F."/>
            <person name="Hugenholtz P."/>
            <person name="Woyke T."/>
            <person name="Wu D."/>
            <person name="Spring S."/>
            <person name="Lang E."/>
            <person name="Kopitz M."/>
            <person name="Brambilla E."/>
            <person name="Klenk H.-P."/>
            <person name="Eisen J.A."/>
        </authorList>
    </citation>
    <scope>NUCLEOTIDE SEQUENCE [LARGE SCALE GENOMIC DNA]</scope>
    <source>
        <strain evidence="2">ATCC 23117 / DSM 6794 / NBRC 15988 / NCIMB 1366 / Sio-4</strain>
    </source>
</reference>
<gene>
    <name evidence="1" type="ordered locus">Fleli_2708</name>
</gene>
<dbReference type="Pfam" id="PF25594">
    <property type="entry name" value="GldB_lipo"/>
    <property type="match status" value="1"/>
</dbReference>
<dbReference type="PROSITE" id="PS51257">
    <property type="entry name" value="PROKAR_LIPOPROTEIN"/>
    <property type="match status" value="1"/>
</dbReference>